<evidence type="ECO:0000256" key="9">
    <source>
        <dbReference type="PROSITE-ProRule" id="PRU00470"/>
    </source>
</evidence>
<dbReference type="GO" id="GO:0005634">
    <property type="term" value="C:nucleus"/>
    <property type="evidence" value="ECO:0007669"/>
    <property type="project" value="UniProtKB-SubCell"/>
</dbReference>
<dbReference type="InterPro" id="IPR036893">
    <property type="entry name" value="SBP_sf"/>
</dbReference>
<keyword evidence="13" id="KW-1185">Reference proteome</keyword>
<dbReference type="InterPro" id="IPR004333">
    <property type="entry name" value="SBP_dom"/>
</dbReference>
<dbReference type="PANTHER" id="PTHR31251">
    <property type="entry name" value="SQUAMOSA PROMOTER-BINDING-LIKE PROTEIN 4"/>
    <property type="match status" value="1"/>
</dbReference>
<dbReference type="PROSITE" id="PS51141">
    <property type="entry name" value="ZF_SBP"/>
    <property type="match status" value="1"/>
</dbReference>
<evidence type="ECO:0000256" key="4">
    <source>
        <dbReference type="ARBA" id="ARBA00022833"/>
    </source>
</evidence>
<comment type="caution">
    <text evidence="12">The sequence shown here is derived from an EMBL/GenBank/DDBJ whole genome shotgun (WGS) entry which is preliminary data.</text>
</comment>
<evidence type="ECO:0000313" key="12">
    <source>
        <dbReference type="EMBL" id="KAK4777819.1"/>
    </source>
</evidence>
<feature type="region of interest" description="Disordered" evidence="10">
    <location>
        <begin position="146"/>
        <end position="180"/>
    </location>
</feature>
<feature type="compositionally biased region" description="Polar residues" evidence="10">
    <location>
        <begin position="150"/>
        <end position="159"/>
    </location>
</feature>
<dbReference type="Proteomes" id="UP001345219">
    <property type="component" value="Chromosome 14"/>
</dbReference>
<evidence type="ECO:0000256" key="6">
    <source>
        <dbReference type="ARBA" id="ARBA00023125"/>
    </source>
</evidence>
<keyword evidence="6" id="KW-0238">DNA-binding</keyword>
<evidence type="ECO:0000256" key="2">
    <source>
        <dbReference type="ARBA" id="ARBA00022723"/>
    </source>
</evidence>
<accession>A0AAN7L4R6</accession>
<evidence type="ECO:0000256" key="10">
    <source>
        <dbReference type="SAM" id="MobiDB-lite"/>
    </source>
</evidence>
<evidence type="ECO:0000256" key="1">
    <source>
        <dbReference type="ARBA" id="ARBA00004123"/>
    </source>
</evidence>
<organism evidence="12 13">
    <name type="scientific">Trapa incisa</name>
    <dbReference type="NCBI Taxonomy" id="236973"/>
    <lineage>
        <taxon>Eukaryota</taxon>
        <taxon>Viridiplantae</taxon>
        <taxon>Streptophyta</taxon>
        <taxon>Embryophyta</taxon>
        <taxon>Tracheophyta</taxon>
        <taxon>Spermatophyta</taxon>
        <taxon>Magnoliopsida</taxon>
        <taxon>eudicotyledons</taxon>
        <taxon>Gunneridae</taxon>
        <taxon>Pentapetalae</taxon>
        <taxon>rosids</taxon>
        <taxon>malvids</taxon>
        <taxon>Myrtales</taxon>
        <taxon>Lythraceae</taxon>
        <taxon>Trapa</taxon>
    </lineage>
</organism>
<dbReference type="GO" id="GO:0003677">
    <property type="term" value="F:DNA binding"/>
    <property type="evidence" value="ECO:0007669"/>
    <property type="project" value="UniProtKB-KW"/>
</dbReference>
<evidence type="ECO:0000313" key="13">
    <source>
        <dbReference type="Proteomes" id="UP001345219"/>
    </source>
</evidence>
<feature type="domain" description="SBP-type" evidence="11">
    <location>
        <begin position="181"/>
        <end position="258"/>
    </location>
</feature>
<proteinExistence type="predicted"/>
<evidence type="ECO:0000256" key="3">
    <source>
        <dbReference type="ARBA" id="ARBA00022771"/>
    </source>
</evidence>
<keyword evidence="8" id="KW-0539">Nucleus</keyword>
<keyword evidence="2" id="KW-0479">Metal-binding</keyword>
<evidence type="ECO:0000256" key="5">
    <source>
        <dbReference type="ARBA" id="ARBA00023015"/>
    </source>
</evidence>
<dbReference type="GO" id="GO:0008270">
    <property type="term" value="F:zinc ion binding"/>
    <property type="evidence" value="ECO:0007669"/>
    <property type="project" value="UniProtKB-KW"/>
</dbReference>
<dbReference type="Pfam" id="PF03110">
    <property type="entry name" value="SBP"/>
    <property type="match status" value="1"/>
</dbReference>
<comment type="subcellular location">
    <subcellularLocation>
        <location evidence="1">Nucleus</location>
    </subcellularLocation>
</comment>
<keyword evidence="5" id="KW-0805">Transcription regulation</keyword>
<protein>
    <recommendedName>
        <fullName evidence="11">SBP-type domain-containing protein</fullName>
    </recommendedName>
</protein>
<dbReference type="FunFam" id="4.10.1100.10:FF:000001">
    <property type="entry name" value="Squamosa promoter-binding-like protein 14"/>
    <property type="match status" value="1"/>
</dbReference>
<reference evidence="12 13" key="1">
    <citation type="journal article" date="2023" name="Hortic Res">
        <title>Pangenome of water caltrop reveals structural variations and asymmetric subgenome divergence after allopolyploidization.</title>
        <authorList>
            <person name="Zhang X."/>
            <person name="Chen Y."/>
            <person name="Wang L."/>
            <person name="Yuan Y."/>
            <person name="Fang M."/>
            <person name="Shi L."/>
            <person name="Lu R."/>
            <person name="Comes H.P."/>
            <person name="Ma Y."/>
            <person name="Chen Y."/>
            <person name="Huang G."/>
            <person name="Zhou Y."/>
            <person name="Zheng Z."/>
            <person name="Qiu Y."/>
        </authorList>
    </citation>
    <scope>NUCLEOTIDE SEQUENCE [LARGE SCALE GENOMIC DNA]</scope>
    <source>
        <tissue evidence="12">Roots</tissue>
    </source>
</reference>
<keyword evidence="4" id="KW-0862">Zinc</keyword>
<dbReference type="PANTHER" id="PTHR31251:SF74">
    <property type="entry name" value="SQUAMOSA PROMOTER-BINDING-LIKE PROTEIN 2"/>
    <property type="match status" value="1"/>
</dbReference>
<evidence type="ECO:0000256" key="7">
    <source>
        <dbReference type="ARBA" id="ARBA00023163"/>
    </source>
</evidence>
<dbReference type="InterPro" id="IPR044817">
    <property type="entry name" value="SBP-like"/>
</dbReference>
<gene>
    <name evidence="12" type="ORF">SAY87_018006</name>
</gene>
<keyword evidence="7" id="KW-0804">Transcription</keyword>
<keyword evidence="3 9" id="KW-0863">Zinc-finger</keyword>
<dbReference type="SUPFAM" id="SSF103612">
    <property type="entry name" value="SBT domain"/>
    <property type="match status" value="1"/>
</dbReference>
<dbReference type="EMBL" id="JAXIOK010000002">
    <property type="protein sequence ID" value="KAK4777819.1"/>
    <property type="molecule type" value="Genomic_DNA"/>
</dbReference>
<sequence length="520" mass="57574">MTSVSVMEWNSKHPLQWEWENQVESGAKAAENIKMGQPTEWKIEAEEGTESGSLYLYRDACPIADGSGRSSFDPGYAWGSKSASMNSSSTEEMKFSKFPAGACKVYPDNFSSKNVLAGASPPTFESVCSHEPVLSLKLGKRSYFEDMSDRSNPTPSNFPSVVASPDASAKRIKSNGQNMPAPSCQVEGCNIDLSTAKDYHRKHRVCKNHSKSAKVVVNGVERRFCQQCSRFHGLSEFDENKRSCRKRLSDHNARRRKPHPDVSHFSQARLSTSIYGGLHPMNSFNSGVPFEHTKSSFNLTWSNTSNLNFTQAKGNTSKLGKSGIVDGNPYMHHSNNLLNNMTRPVTMVPDGSHELLPLRGCPTFKVLDGGSEESPISLSGVDVSQGFHGALSLLSTVSQDSCRQPKPVLYDSNSTSIPKPWINYSAPQNLSLPMGSTEHWNMEQWPSNSLRHNVTLPQNSGNSNCFGSIQPPDCLIEDQHEFGFEPTLLNFELYIPRYVALPLSFFACFMESSWHGMICS</sequence>
<evidence type="ECO:0000256" key="8">
    <source>
        <dbReference type="ARBA" id="ARBA00023242"/>
    </source>
</evidence>
<dbReference type="AlphaFoldDB" id="A0AAN7L4R6"/>
<name>A0AAN7L4R6_9MYRT</name>
<evidence type="ECO:0000259" key="11">
    <source>
        <dbReference type="PROSITE" id="PS51141"/>
    </source>
</evidence>
<dbReference type="Gene3D" id="4.10.1100.10">
    <property type="entry name" value="Transcription factor, SBP-box domain"/>
    <property type="match status" value="1"/>
</dbReference>